<accession>A0A0S4VBH9</accession>
<feature type="region of interest" description="Disordered" evidence="1">
    <location>
        <begin position="182"/>
        <end position="235"/>
    </location>
</feature>
<evidence type="ECO:0000313" key="2">
    <source>
        <dbReference type="EMBL" id="CUV31313.1"/>
    </source>
</evidence>
<name>A0A0S4VBH9_RALSL</name>
<dbReference type="InterPro" id="IPR012338">
    <property type="entry name" value="Beta-lactam/transpept-like"/>
</dbReference>
<organism evidence="2">
    <name type="scientific">Ralstonia solanacearum</name>
    <name type="common">Pseudomonas solanacearum</name>
    <dbReference type="NCBI Taxonomy" id="305"/>
    <lineage>
        <taxon>Bacteria</taxon>
        <taxon>Pseudomonadati</taxon>
        <taxon>Pseudomonadota</taxon>
        <taxon>Betaproteobacteria</taxon>
        <taxon>Burkholderiales</taxon>
        <taxon>Burkholderiaceae</taxon>
        <taxon>Ralstonia</taxon>
        <taxon>Ralstonia solanacearum species complex</taxon>
    </lineage>
</organism>
<dbReference type="Gene3D" id="3.40.710.10">
    <property type="entry name" value="DD-peptidase/beta-lactamase superfamily"/>
    <property type="match status" value="1"/>
</dbReference>
<proteinExistence type="predicted"/>
<dbReference type="AlphaFoldDB" id="A0A0S4VBH9"/>
<gene>
    <name evidence="2" type="ORF">RUN1985_v1_860002</name>
</gene>
<evidence type="ECO:0000256" key="1">
    <source>
        <dbReference type="SAM" id="MobiDB-lite"/>
    </source>
</evidence>
<evidence type="ECO:0008006" key="3">
    <source>
        <dbReference type="Google" id="ProtNLM"/>
    </source>
</evidence>
<sequence>MIAVRPPLETPALSLFPDLASLDRDGREAITLSQMLSMTSGLAWNEWRATSLLDNDEFGLFWRGSQVRYTFDRPMAAPAGTRRHPLRLQRRQHRRAGADSGRAGRHAVARVRAPRAVRAAGHHRLGMGGGLPWPPAGLRRAAVAPARPRPYRADGAAAWAMAWPADRARRVDCGIDPPAHRYRPGPAIRLPMVAGQGGGGRRTAGLDRRHRQRRAAPVDRAGARHGGGRDRRGLQPARHLAAGRGAVQAGDGDGAAGGLRCAVL</sequence>
<feature type="region of interest" description="Disordered" evidence="1">
    <location>
        <begin position="89"/>
        <end position="109"/>
    </location>
</feature>
<dbReference type="EMBL" id="LN899824">
    <property type="protein sequence ID" value="CUV31313.1"/>
    <property type="molecule type" value="Genomic_DNA"/>
</dbReference>
<dbReference type="SUPFAM" id="SSF56601">
    <property type="entry name" value="beta-lactamase/transpeptidase-like"/>
    <property type="match status" value="1"/>
</dbReference>
<reference evidence="2" key="1">
    <citation type="submission" date="2015-10" db="EMBL/GenBank/DDBJ databases">
        <authorList>
            <person name="Gilbert D.G."/>
        </authorList>
    </citation>
    <scope>NUCLEOTIDE SEQUENCE</scope>
    <source>
        <strain evidence="2">Phyl III-seqv23</strain>
    </source>
</reference>
<protein>
    <recommendedName>
        <fullName evidence="3">Beta-lactamase-related domain-containing protein</fullName>
    </recommendedName>
</protein>